<reference evidence="2 3" key="1">
    <citation type="submission" date="2021-06" db="EMBL/GenBank/DDBJ databases">
        <title>Genome sequence of Babesia caballi.</title>
        <authorList>
            <person name="Yamagishi J."/>
            <person name="Kidaka T."/>
            <person name="Ochi A."/>
        </authorList>
    </citation>
    <scope>NUCLEOTIDE SEQUENCE [LARGE SCALE GENOMIC DNA]</scope>
    <source>
        <strain evidence="2">USDA-D6B2</strain>
    </source>
</reference>
<evidence type="ECO:0000313" key="2">
    <source>
        <dbReference type="EMBL" id="GIX61930.1"/>
    </source>
</evidence>
<evidence type="ECO:0000259" key="1">
    <source>
        <dbReference type="PROSITE" id="PS51335"/>
    </source>
</evidence>
<protein>
    <submittedName>
        <fullName evidence="2">Engulfment and cell motility 2, putative</fullName>
    </submittedName>
</protein>
<dbReference type="EMBL" id="BPLF01000001">
    <property type="protein sequence ID" value="GIX61930.1"/>
    <property type="molecule type" value="Genomic_DNA"/>
</dbReference>
<keyword evidence="3" id="KW-1185">Reference proteome</keyword>
<name>A0AAV4LPQ9_BABCB</name>
<dbReference type="AlphaFoldDB" id="A0AAV4LPQ9"/>
<organism evidence="2 3">
    <name type="scientific">Babesia caballi</name>
    <dbReference type="NCBI Taxonomy" id="5871"/>
    <lineage>
        <taxon>Eukaryota</taxon>
        <taxon>Sar</taxon>
        <taxon>Alveolata</taxon>
        <taxon>Apicomplexa</taxon>
        <taxon>Aconoidasida</taxon>
        <taxon>Piroplasmida</taxon>
        <taxon>Babesiidae</taxon>
        <taxon>Babesia</taxon>
    </lineage>
</organism>
<dbReference type="PANTHER" id="PTHR12771:SF51">
    <property type="entry name" value="LD01482P"/>
    <property type="match status" value="1"/>
</dbReference>
<dbReference type="InterPro" id="IPR050868">
    <property type="entry name" value="ELMO_domain-containing"/>
</dbReference>
<dbReference type="Pfam" id="PF04727">
    <property type="entry name" value="ELMO_CED12"/>
    <property type="match status" value="1"/>
</dbReference>
<dbReference type="RefSeq" id="XP_067714001.1">
    <property type="nucleotide sequence ID" value="XM_067857900.1"/>
</dbReference>
<dbReference type="PROSITE" id="PS51335">
    <property type="entry name" value="ELMO"/>
    <property type="match status" value="1"/>
</dbReference>
<evidence type="ECO:0000313" key="3">
    <source>
        <dbReference type="Proteomes" id="UP001497744"/>
    </source>
</evidence>
<feature type="domain" description="ELMO" evidence="1">
    <location>
        <begin position="63"/>
        <end position="226"/>
    </location>
</feature>
<sequence length="262" mass="30438">MSVLFEEKKPIEDLVNELMKYMQIEARYRNRLVNAAIQIRHKCTHLKHLSHLARTEVDESNPEHRKLLYDIWEGLDERTPPASFNITKTTCKDDAASSSWGDLGFQTPMTDFRMTGLLGLKSLHYVAVKHRKRSQYALKISQQRDAWFPFAITSINVTAWVLDDLRTNKLAAFLYHNDIAAEEVFFILHAYYLFAFVVYWEKHAVSSVFEFKGISVEFRKHILEEIEATILNVLHDNSSDRSCGYILSQSVSEKLFTLDEIS</sequence>
<dbReference type="PANTHER" id="PTHR12771">
    <property type="entry name" value="ENGULFMENT AND CELL MOTILITY"/>
    <property type="match status" value="1"/>
</dbReference>
<dbReference type="GeneID" id="94193413"/>
<proteinExistence type="predicted"/>
<dbReference type="InterPro" id="IPR006816">
    <property type="entry name" value="ELMO_dom"/>
</dbReference>
<dbReference type="Proteomes" id="UP001497744">
    <property type="component" value="Unassembled WGS sequence"/>
</dbReference>
<comment type="caution">
    <text evidence="2">The sequence shown here is derived from an EMBL/GenBank/DDBJ whole genome shotgun (WGS) entry which is preliminary data.</text>
</comment>
<accession>A0AAV4LPQ9</accession>
<gene>
    <name evidence="2" type="ORF">BcabD6B2_13650</name>
</gene>